<dbReference type="InterPro" id="IPR038740">
    <property type="entry name" value="BioF2-like_GNAT_dom"/>
</dbReference>
<evidence type="ECO:0000313" key="2">
    <source>
        <dbReference type="EMBL" id="GGC59203.1"/>
    </source>
</evidence>
<reference evidence="2" key="2">
    <citation type="submission" date="2020-09" db="EMBL/GenBank/DDBJ databases">
        <authorList>
            <person name="Sun Q."/>
            <person name="Zhou Y."/>
        </authorList>
    </citation>
    <scope>NUCLEOTIDE SEQUENCE</scope>
    <source>
        <strain evidence="2">CGMCC 1.15343</strain>
    </source>
</reference>
<organism evidence="2 3">
    <name type="scientific">Pedobacter quisquiliarum</name>
    <dbReference type="NCBI Taxonomy" id="1834438"/>
    <lineage>
        <taxon>Bacteria</taxon>
        <taxon>Pseudomonadati</taxon>
        <taxon>Bacteroidota</taxon>
        <taxon>Sphingobacteriia</taxon>
        <taxon>Sphingobacteriales</taxon>
        <taxon>Sphingobacteriaceae</taxon>
        <taxon>Pedobacter</taxon>
    </lineage>
</organism>
<evidence type="ECO:0000313" key="3">
    <source>
        <dbReference type="Proteomes" id="UP000651668"/>
    </source>
</evidence>
<dbReference type="EMBL" id="BMIL01000003">
    <property type="protein sequence ID" value="GGC59203.1"/>
    <property type="molecule type" value="Genomic_DNA"/>
</dbReference>
<feature type="domain" description="BioF2-like acetyltransferase" evidence="1">
    <location>
        <begin position="154"/>
        <end position="283"/>
    </location>
</feature>
<dbReference type="RefSeq" id="WP_188625854.1">
    <property type="nucleotide sequence ID" value="NZ_BMIL01000003.1"/>
</dbReference>
<dbReference type="InterPro" id="IPR050644">
    <property type="entry name" value="PG_Glycine_Bridge_Synth"/>
</dbReference>
<comment type="caution">
    <text evidence="2">The sequence shown here is derived from an EMBL/GenBank/DDBJ whole genome shotgun (WGS) entry which is preliminary data.</text>
</comment>
<dbReference type="AlphaFoldDB" id="A0A916U407"/>
<proteinExistence type="predicted"/>
<reference evidence="2" key="1">
    <citation type="journal article" date="2014" name="Int. J. Syst. Evol. Microbiol.">
        <title>Complete genome sequence of Corynebacterium casei LMG S-19264T (=DSM 44701T), isolated from a smear-ripened cheese.</title>
        <authorList>
            <consortium name="US DOE Joint Genome Institute (JGI-PGF)"/>
            <person name="Walter F."/>
            <person name="Albersmeier A."/>
            <person name="Kalinowski J."/>
            <person name="Ruckert C."/>
        </authorList>
    </citation>
    <scope>NUCLEOTIDE SEQUENCE</scope>
    <source>
        <strain evidence="2">CGMCC 1.15343</strain>
    </source>
</reference>
<name>A0A916U407_9SPHI</name>
<dbReference type="PANTHER" id="PTHR36174:SF1">
    <property type="entry name" value="LIPID II:GLYCINE GLYCYLTRANSFERASE"/>
    <property type="match status" value="1"/>
</dbReference>
<dbReference type="PANTHER" id="PTHR36174">
    <property type="entry name" value="LIPID II:GLYCINE GLYCYLTRANSFERASE"/>
    <property type="match status" value="1"/>
</dbReference>
<dbReference type="Gene3D" id="3.40.630.30">
    <property type="match status" value="1"/>
</dbReference>
<evidence type="ECO:0000259" key="1">
    <source>
        <dbReference type="Pfam" id="PF13480"/>
    </source>
</evidence>
<keyword evidence="3" id="KW-1185">Reference proteome</keyword>
<sequence>MLSIYTTNDKAQWAGYVGRSAAYDFYHTWYYHNLESPEAARLYVYEEGAEFIAFPLVLRAIEGTIYKDLTCVYGYTGPIASAAFNLLQPDFIQRFKQAFLQQLSDENIVSIFSRLHPFFGQEQLLQDFSGIFPNGKSVAIDIRVPLETQRAGYHKSYRQQIRILREKGYEVRQATSADAIRTYSDIYIENMKRVGASDFYLFTPTYFEQLLASPEYESKLMLVYFNGEIVSGGVVICTNKIMQIHLMSTRTAHLSLSPPKLVIEETSILGRELGYEFINLGGGLNFKEDSLFKWKAGFTNLFKDYNSWRYVANPEVYAKLLQEKGLSAALDVDFFPLYRYQKQD</sequence>
<dbReference type="Proteomes" id="UP000651668">
    <property type="component" value="Unassembled WGS sequence"/>
</dbReference>
<accession>A0A916U407</accession>
<dbReference type="Pfam" id="PF13480">
    <property type="entry name" value="Acetyltransf_6"/>
    <property type="match status" value="1"/>
</dbReference>
<protein>
    <recommendedName>
        <fullName evidence="1">BioF2-like acetyltransferase domain-containing protein</fullName>
    </recommendedName>
</protein>
<dbReference type="SUPFAM" id="SSF55729">
    <property type="entry name" value="Acyl-CoA N-acyltransferases (Nat)"/>
    <property type="match status" value="1"/>
</dbReference>
<gene>
    <name evidence="2" type="ORF">GCM10011387_11030</name>
</gene>
<dbReference type="InterPro" id="IPR016181">
    <property type="entry name" value="Acyl_CoA_acyltransferase"/>
</dbReference>